<evidence type="ECO:0000313" key="1">
    <source>
        <dbReference type="EMBL" id="AAS44059.1"/>
    </source>
</evidence>
<dbReference type="HOGENOM" id="CLU_3363011_0_0_9"/>
<proteinExistence type="predicted"/>
<sequence>MDYTIFRELEKWRNFCYNIRKEIFHMLYKKYIDFF</sequence>
<dbReference type="EMBL" id="AE017194">
    <property type="protein sequence ID" value="AAS44059.1"/>
    <property type="molecule type" value="Genomic_DNA"/>
</dbReference>
<name>Q72Y63_BACC1</name>
<accession>Q72Y63</accession>
<organism evidence="1 2">
    <name type="scientific">Bacillus cereus (strain ATCC 10987 / NRS 248)</name>
    <dbReference type="NCBI Taxonomy" id="222523"/>
    <lineage>
        <taxon>Bacteria</taxon>
        <taxon>Bacillati</taxon>
        <taxon>Bacillota</taxon>
        <taxon>Bacilli</taxon>
        <taxon>Bacillales</taxon>
        <taxon>Bacillaceae</taxon>
        <taxon>Bacillus</taxon>
        <taxon>Bacillus cereus group</taxon>
    </lineage>
</organism>
<reference evidence="1 2" key="1">
    <citation type="journal article" date="2004" name="Nucleic Acids Res.">
        <title>The genome sequence of Bacillus cereus ATCC 10987 reveals metabolic adaptations and a large plasmid related to Bacillus anthracis pXO1.</title>
        <authorList>
            <person name="Rasko D.A."/>
            <person name="Ravel J."/>
            <person name="Okstad O.A."/>
            <person name="Helgason E."/>
            <person name="Cer R.Z."/>
            <person name="Jiang L."/>
            <person name="Shores K.A."/>
            <person name="Fouts D.E."/>
            <person name="Tourasse N.J."/>
            <person name="Angiuoli S.V."/>
            <person name="Kolonay J."/>
            <person name="Nelson W.C."/>
            <person name="Kolsto A.-B."/>
            <person name="Fraser C.M."/>
            <person name="Read T.D."/>
        </authorList>
    </citation>
    <scope>NUCLEOTIDE SEQUENCE [LARGE SCALE GENOMIC DNA]</scope>
    <source>
        <strain evidence="2">ATCC 10987 / NRS 248</strain>
    </source>
</reference>
<dbReference type="AlphaFoldDB" id="Q72Y63"/>
<gene>
    <name evidence="1" type="ordered locus">BCE_5158</name>
</gene>
<protein>
    <submittedName>
        <fullName evidence="1">Uncharacterized protein</fullName>
    </submittedName>
</protein>
<evidence type="ECO:0000313" key="2">
    <source>
        <dbReference type="Proteomes" id="UP000002527"/>
    </source>
</evidence>
<dbReference type="KEGG" id="bca:BCE_5158"/>
<dbReference type="Proteomes" id="UP000002527">
    <property type="component" value="Chromosome"/>
</dbReference>